<accession>A0A2B4SPY8</accession>
<sequence length="164" mass="18235">MRVKILEKWLNLTKGAVCFGGGGSEYATLVAPIEGFLMSIKLTHVSGLSSCERNSPQYNSMWGCSRSHPVHGGSPFNVVITTAPRNDTLFPTHFFLEDNKGSYWYDKPEVGPNSPEIILTDPSNPVYVTTNQELRVWFGEDLSNPGVKKQGGRVCITARAWYKH</sequence>
<evidence type="ECO:0000313" key="2">
    <source>
        <dbReference type="Proteomes" id="UP000225706"/>
    </source>
</evidence>
<name>A0A2B4SPY8_STYPI</name>
<dbReference type="OrthoDB" id="5945140at2759"/>
<proteinExistence type="predicted"/>
<reference evidence="2" key="1">
    <citation type="journal article" date="2017" name="bioRxiv">
        <title>Comparative analysis of the genomes of Stylophora pistillata and Acropora digitifera provides evidence for extensive differences between species of corals.</title>
        <authorList>
            <person name="Voolstra C.R."/>
            <person name="Li Y."/>
            <person name="Liew Y.J."/>
            <person name="Baumgarten S."/>
            <person name="Zoccola D."/>
            <person name="Flot J.-F."/>
            <person name="Tambutte S."/>
            <person name="Allemand D."/>
            <person name="Aranda M."/>
        </authorList>
    </citation>
    <scope>NUCLEOTIDE SEQUENCE [LARGE SCALE GENOMIC DNA]</scope>
</reference>
<keyword evidence="2" id="KW-1185">Reference proteome</keyword>
<dbReference type="Proteomes" id="UP000225706">
    <property type="component" value="Unassembled WGS sequence"/>
</dbReference>
<dbReference type="AlphaFoldDB" id="A0A2B4SPY8"/>
<comment type="caution">
    <text evidence="1">The sequence shown here is derived from an EMBL/GenBank/DDBJ whole genome shotgun (WGS) entry which is preliminary data.</text>
</comment>
<gene>
    <name evidence="1" type="ORF">AWC38_SpisGene3991</name>
</gene>
<protein>
    <submittedName>
        <fullName evidence="1">Uncharacterized protein</fullName>
    </submittedName>
</protein>
<dbReference type="EMBL" id="LSMT01000039">
    <property type="protein sequence ID" value="PFX31179.1"/>
    <property type="molecule type" value="Genomic_DNA"/>
</dbReference>
<evidence type="ECO:0000313" key="1">
    <source>
        <dbReference type="EMBL" id="PFX31179.1"/>
    </source>
</evidence>
<organism evidence="1 2">
    <name type="scientific">Stylophora pistillata</name>
    <name type="common">Smooth cauliflower coral</name>
    <dbReference type="NCBI Taxonomy" id="50429"/>
    <lineage>
        <taxon>Eukaryota</taxon>
        <taxon>Metazoa</taxon>
        <taxon>Cnidaria</taxon>
        <taxon>Anthozoa</taxon>
        <taxon>Hexacorallia</taxon>
        <taxon>Scleractinia</taxon>
        <taxon>Astrocoeniina</taxon>
        <taxon>Pocilloporidae</taxon>
        <taxon>Stylophora</taxon>
    </lineage>
</organism>